<dbReference type="Gene3D" id="3.30.710.10">
    <property type="entry name" value="Potassium Channel Kv1.1, Chain A"/>
    <property type="match status" value="1"/>
</dbReference>
<dbReference type="EMBL" id="QKWP01002278">
    <property type="protein sequence ID" value="RIB03989.1"/>
    <property type="molecule type" value="Genomic_DNA"/>
</dbReference>
<name>A0A397U5G2_9GLOM</name>
<protein>
    <recommendedName>
        <fullName evidence="1">BTB domain-containing protein</fullName>
    </recommendedName>
</protein>
<proteinExistence type="predicted"/>
<dbReference type="Proteomes" id="UP000266673">
    <property type="component" value="Unassembled WGS sequence"/>
</dbReference>
<evidence type="ECO:0000259" key="1">
    <source>
        <dbReference type="PROSITE" id="PS50097"/>
    </source>
</evidence>
<dbReference type="OrthoDB" id="408604at2759"/>
<evidence type="ECO:0000313" key="2">
    <source>
        <dbReference type="EMBL" id="RIB03989.1"/>
    </source>
</evidence>
<sequence>MFVKLFSVFSQKIKNLLTDSDKYNMIIYVGRDKNIKIFKAHSLILRAKCSYYKTTLSEQWIKQNNIYSGTIILKDRDTMEALEMLAIADELLLLDLLDFIQNHLIHNPHKNDRIL</sequence>
<dbReference type="InterPro" id="IPR011333">
    <property type="entry name" value="SKP1/BTB/POZ_sf"/>
</dbReference>
<comment type="caution">
    <text evidence="2">The sequence shown here is derived from an EMBL/GenBank/DDBJ whole genome shotgun (WGS) entry which is preliminary data.</text>
</comment>
<evidence type="ECO:0000313" key="3">
    <source>
        <dbReference type="Proteomes" id="UP000266673"/>
    </source>
</evidence>
<organism evidence="2 3">
    <name type="scientific">Gigaspora rosea</name>
    <dbReference type="NCBI Taxonomy" id="44941"/>
    <lineage>
        <taxon>Eukaryota</taxon>
        <taxon>Fungi</taxon>
        <taxon>Fungi incertae sedis</taxon>
        <taxon>Mucoromycota</taxon>
        <taxon>Glomeromycotina</taxon>
        <taxon>Glomeromycetes</taxon>
        <taxon>Diversisporales</taxon>
        <taxon>Gigasporaceae</taxon>
        <taxon>Gigaspora</taxon>
    </lineage>
</organism>
<dbReference type="InterPro" id="IPR000210">
    <property type="entry name" value="BTB/POZ_dom"/>
</dbReference>
<keyword evidence="3" id="KW-1185">Reference proteome</keyword>
<accession>A0A397U5G2</accession>
<feature type="domain" description="BTB" evidence="1">
    <location>
        <begin position="23"/>
        <end position="109"/>
    </location>
</feature>
<dbReference type="PROSITE" id="PS50097">
    <property type="entry name" value="BTB"/>
    <property type="match status" value="1"/>
</dbReference>
<dbReference type="AlphaFoldDB" id="A0A397U5G2"/>
<gene>
    <name evidence="2" type="ORF">C2G38_2223565</name>
</gene>
<reference evidence="2 3" key="1">
    <citation type="submission" date="2018-06" db="EMBL/GenBank/DDBJ databases">
        <title>Comparative genomics reveals the genomic features of Rhizophagus irregularis, R. cerebriforme, R. diaphanum and Gigaspora rosea, and their symbiotic lifestyle signature.</title>
        <authorList>
            <person name="Morin E."/>
            <person name="San Clemente H."/>
            <person name="Chen E.C.H."/>
            <person name="De La Providencia I."/>
            <person name="Hainaut M."/>
            <person name="Kuo A."/>
            <person name="Kohler A."/>
            <person name="Murat C."/>
            <person name="Tang N."/>
            <person name="Roy S."/>
            <person name="Loubradou J."/>
            <person name="Henrissat B."/>
            <person name="Grigoriev I.V."/>
            <person name="Corradi N."/>
            <person name="Roux C."/>
            <person name="Martin F.M."/>
        </authorList>
    </citation>
    <scope>NUCLEOTIDE SEQUENCE [LARGE SCALE GENOMIC DNA]</scope>
    <source>
        <strain evidence="2 3">DAOM 194757</strain>
    </source>
</reference>
<dbReference type="SUPFAM" id="SSF54695">
    <property type="entry name" value="POZ domain"/>
    <property type="match status" value="1"/>
</dbReference>